<dbReference type="SUPFAM" id="SSF50630">
    <property type="entry name" value="Acid proteases"/>
    <property type="match status" value="1"/>
</dbReference>
<protein>
    <recommendedName>
        <fullName evidence="4">Peptidase A2 domain-containing protein</fullName>
    </recommendedName>
</protein>
<evidence type="ECO:0000256" key="1">
    <source>
        <dbReference type="SAM" id="MobiDB-lite"/>
    </source>
</evidence>
<name>A0A443QEN9_9ACAR</name>
<dbReference type="OrthoDB" id="8065943at2759"/>
<dbReference type="Proteomes" id="UP000288716">
    <property type="component" value="Unassembled WGS sequence"/>
</dbReference>
<sequence>NDQEVQMVIDTQSDVSLIREDVIERIGPLSRPEAEVRISGITNNSITTNGVGEYDLTLDGVALKGVEFVVIPKQYMTSEILLGKNVLEDSKITMVLQGNKATFINEESASSLHVQAVETKKQTAKLPPEKPKAMMVNKATQHDDEIRPAARNEEEKTEVSEMLKGQQKDPVKSINSGVVNEQAYV</sequence>
<dbReference type="Pfam" id="PF13650">
    <property type="entry name" value="Asp_protease_2"/>
    <property type="match status" value="1"/>
</dbReference>
<evidence type="ECO:0000313" key="3">
    <source>
        <dbReference type="Proteomes" id="UP000288716"/>
    </source>
</evidence>
<evidence type="ECO:0000313" key="2">
    <source>
        <dbReference type="EMBL" id="RWS01489.1"/>
    </source>
</evidence>
<proteinExistence type="predicted"/>
<organism evidence="2 3">
    <name type="scientific">Leptotrombidium deliense</name>
    <dbReference type="NCBI Taxonomy" id="299467"/>
    <lineage>
        <taxon>Eukaryota</taxon>
        <taxon>Metazoa</taxon>
        <taxon>Ecdysozoa</taxon>
        <taxon>Arthropoda</taxon>
        <taxon>Chelicerata</taxon>
        <taxon>Arachnida</taxon>
        <taxon>Acari</taxon>
        <taxon>Acariformes</taxon>
        <taxon>Trombidiformes</taxon>
        <taxon>Prostigmata</taxon>
        <taxon>Anystina</taxon>
        <taxon>Parasitengona</taxon>
        <taxon>Trombiculoidea</taxon>
        <taxon>Trombiculidae</taxon>
        <taxon>Leptotrombidium</taxon>
    </lineage>
</organism>
<feature type="region of interest" description="Disordered" evidence="1">
    <location>
        <begin position="129"/>
        <end position="185"/>
    </location>
</feature>
<reference evidence="2 3" key="1">
    <citation type="journal article" date="2018" name="Gigascience">
        <title>Genomes of trombidid mites reveal novel predicted allergens and laterally-transferred genes associated with secondary metabolism.</title>
        <authorList>
            <person name="Dong X."/>
            <person name="Chaisiri K."/>
            <person name="Xia D."/>
            <person name="Armstrong S.D."/>
            <person name="Fang Y."/>
            <person name="Donnelly M.J."/>
            <person name="Kadowaki T."/>
            <person name="McGarry J.W."/>
            <person name="Darby A.C."/>
            <person name="Makepeace B.L."/>
        </authorList>
    </citation>
    <scope>NUCLEOTIDE SEQUENCE [LARGE SCALE GENOMIC DNA]</scope>
    <source>
        <strain evidence="2">UoL-UT</strain>
    </source>
</reference>
<accession>A0A443QEN9</accession>
<gene>
    <name evidence="2" type="ORF">B4U80_12637</name>
</gene>
<evidence type="ECO:0008006" key="4">
    <source>
        <dbReference type="Google" id="ProtNLM"/>
    </source>
</evidence>
<dbReference type="CDD" id="cd05483">
    <property type="entry name" value="retropepsin_like_bacteria"/>
    <property type="match status" value="1"/>
</dbReference>
<dbReference type="InterPro" id="IPR034122">
    <property type="entry name" value="Retropepsin-like_bacterial"/>
</dbReference>
<dbReference type="EMBL" id="NCKV01057519">
    <property type="protein sequence ID" value="RWS01489.1"/>
    <property type="molecule type" value="Genomic_DNA"/>
</dbReference>
<feature type="compositionally biased region" description="Basic and acidic residues" evidence="1">
    <location>
        <begin position="140"/>
        <end position="171"/>
    </location>
</feature>
<dbReference type="VEuPathDB" id="VectorBase:LDEU014393"/>
<keyword evidence="3" id="KW-1185">Reference proteome</keyword>
<dbReference type="Gene3D" id="2.40.70.10">
    <property type="entry name" value="Acid Proteases"/>
    <property type="match status" value="1"/>
</dbReference>
<dbReference type="AlphaFoldDB" id="A0A443QEN9"/>
<dbReference type="InterPro" id="IPR021109">
    <property type="entry name" value="Peptidase_aspartic_dom_sf"/>
</dbReference>
<comment type="caution">
    <text evidence="2">The sequence shown here is derived from an EMBL/GenBank/DDBJ whole genome shotgun (WGS) entry which is preliminary data.</text>
</comment>
<feature type="non-terminal residue" evidence="2">
    <location>
        <position position="185"/>
    </location>
</feature>
<feature type="non-terminal residue" evidence="2">
    <location>
        <position position="1"/>
    </location>
</feature>